<feature type="domain" description="Ribosomal RNA adenine methylase transferase N-terminal" evidence="7">
    <location>
        <begin position="27"/>
        <end position="189"/>
    </location>
</feature>
<dbReference type="SUPFAM" id="SSF53335">
    <property type="entry name" value="S-adenosyl-L-methionine-dependent methyltransferases"/>
    <property type="match status" value="1"/>
</dbReference>
<dbReference type="Pfam" id="PF05175">
    <property type="entry name" value="MTS"/>
    <property type="match status" value="1"/>
</dbReference>
<comment type="caution">
    <text evidence="8">The sequence shown here is derived from an EMBL/GenBank/DDBJ whole genome shotgun (WGS) entry which is preliminary data.</text>
</comment>
<dbReference type="GO" id="GO:0003676">
    <property type="term" value="F:nucleic acid binding"/>
    <property type="evidence" value="ECO:0007669"/>
    <property type="project" value="InterPro"/>
</dbReference>
<keyword evidence="9" id="KW-1185">Reference proteome</keyword>
<evidence type="ECO:0000256" key="6">
    <source>
        <dbReference type="HAMAP-Rule" id="MF_01872"/>
    </source>
</evidence>
<organism evidence="8 9">
    <name type="scientific">Alteromonas confluentis</name>
    <dbReference type="NCBI Taxonomy" id="1656094"/>
    <lineage>
        <taxon>Bacteria</taxon>
        <taxon>Pseudomonadati</taxon>
        <taxon>Pseudomonadota</taxon>
        <taxon>Gammaproteobacteria</taxon>
        <taxon>Alteromonadales</taxon>
        <taxon>Alteromonadaceae</taxon>
        <taxon>Alteromonas/Salinimonas group</taxon>
        <taxon>Alteromonas</taxon>
    </lineage>
</organism>
<dbReference type="GO" id="GO:0016430">
    <property type="term" value="F:tRNA (adenine-N6)-methyltransferase activity"/>
    <property type="evidence" value="ECO:0007669"/>
    <property type="project" value="UniProtKB-UniRule"/>
</dbReference>
<dbReference type="InterPro" id="IPR007848">
    <property type="entry name" value="Small_mtfrase_dom"/>
</dbReference>
<evidence type="ECO:0000256" key="4">
    <source>
        <dbReference type="ARBA" id="ARBA00022691"/>
    </source>
</evidence>
<dbReference type="EMBL" id="MDHN01000043">
    <property type="protein sequence ID" value="OFC68811.1"/>
    <property type="molecule type" value="Genomic_DNA"/>
</dbReference>
<evidence type="ECO:0000259" key="7">
    <source>
        <dbReference type="SMART" id="SM00650"/>
    </source>
</evidence>
<evidence type="ECO:0000256" key="1">
    <source>
        <dbReference type="ARBA" id="ARBA00022490"/>
    </source>
</evidence>
<dbReference type="Gene3D" id="3.40.50.150">
    <property type="entry name" value="Vaccinia Virus protein VP39"/>
    <property type="match status" value="1"/>
</dbReference>
<keyword evidence="1 6" id="KW-0963">Cytoplasm</keyword>
<comment type="similarity">
    <text evidence="6">Belongs to the methyltransferase superfamily. tRNA (adenine-N(6)-)-methyltransferase family.</text>
</comment>
<evidence type="ECO:0000256" key="5">
    <source>
        <dbReference type="ARBA" id="ARBA00022694"/>
    </source>
</evidence>
<dbReference type="InterPro" id="IPR002052">
    <property type="entry name" value="DNA_methylase_N6_adenine_CS"/>
</dbReference>
<keyword evidence="5 6" id="KW-0819">tRNA processing</keyword>
<keyword evidence="3 6" id="KW-0808">Transferase</keyword>
<dbReference type="AlphaFoldDB" id="A0A1E7Z5X4"/>
<dbReference type="GO" id="GO:0008033">
    <property type="term" value="P:tRNA processing"/>
    <property type="evidence" value="ECO:0007669"/>
    <property type="project" value="UniProtKB-UniRule"/>
</dbReference>
<reference evidence="8 9" key="1">
    <citation type="submission" date="2016-08" db="EMBL/GenBank/DDBJ databases">
        <authorList>
            <person name="Seilhamer J.J."/>
        </authorList>
    </citation>
    <scope>NUCLEOTIDE SEQUENCE [LARGE SCALE GENOMIC DNA]</scope>
    <source>
        <strain evidence="8 9">KCTC 42603</strain>
    </source>
</reference>
<dbReference type="OrthoDB" id="5383291at2"/>
<dbReference type="InterPro" id="IPR022882">
    <property type="entry name" value="tRNA_adenine-N6_MeTrfase"/>
</dbReference>
<evidence type="ECO:0000256" key="3">
    <source>
        <dbReference type="ARBA" id="ARBA00022679"/>
    </source>
</evidence>
<dbReference type="PANTHER" id="PTHR47739:SF1">
    <property type="entry name" value="TRNA1(VAL) (ADENINE(37)-N6)-METHYLTRANSFERASE"/>
    <property type="match status" value="1"/>
</dbReference>
<keyword evidence="4 6" id="KW-0949">S-adenosyl-L-methionine</keyword>
<dbReference type="InterPro" id="IPR020598">
    <property type="entry name" value="rRNA_Ade_methylase_Trfase_N"/>
</dbReference>
<comment type="catalytic activity">
    <reaction evidence="6">
        <text>adenosine(37) in tRNA1(Val) + S-adenosyl-L-methionine = N(6)-methyladenosine(37) in tRNA1(Val) + S-adenosyl-L-homocysteine + H(+)</text>
        <dbReference type="Rhea" id="RHEA:43160"/>
        <dbReference type="Rhea" id="RHEA-COMP:10369"/>
        <dbReference type="Rhea" id="RHEA-COMP:10370"/>
        <dbReference type="ChEBI" id="CHEBI:15378"/>
        <dbReference type="ChEBI" id="CHEBI:57856"/>
        <dbReference type="ChEBI" id="CHEBI:59789"/>
        <dbReference type="ChEBI" id="CHEBI:74411"/>
        <dbReference type="ChEBI" id="CHEBI:74449"/>
        <dbReference type="EC" id="2.1.1.223"/>
    </reaction>
</comment>
<dbReference type="GO" id="GO:0005737">
    <property type="term" value="C:cytoplasm"/>
    <property type="evidence" value="ECO:0007669"/>
    <property type="project" value="UniProtKB-SubCell"/>
</dbReference>
<evidence type="ECO:0000256" key="2">
    <source>
        <dbReference type="ARBA" id="ARBA00022603"/>
    </source>
</evidence>
<dbReference type="PANTHER" id="PTHR47739">
    <property type="entry name" value="TRNA1(VAL) (ADENINE(37)-N6)-METHYLTRANSFERASE"/>
    <property type="match status" value="1"/>
</dbReference>
<sequence length="245" mass="26684">MSRGFRCKQFTVKQDNCAMKVNTDSMILGSWADPGNSTRILDIGTGSGILALMMAQKSQSQAHVTAVELDSVACAQAGENFADSPWAARMNVLSGDVAKLALPEQFDCIISNPPYFASINDTSNAYDSLTSSRAAARLENSLLPQTLMDVVKRQLSDCGVFYCLYPIEREAHVTDVAKSAGLGLVARLSVSAVTNKMPYLVALKFTPLQMCTKNALSTTDLVIRDVAGEYTPAFRHLCQEFYLKF</sequence>
<gene>
    <name evidence="8" type="ORF">BFC18_00835</name>
</gene>
<protein>
    <recommendedName>
        <fullName evidence="6">tRNA1(Val) (adenine(37)-N6)-methyltransferase</fullName>
        <ecNumber evidence="6">2.1.1.223</ecNumber>
    </recommendedName>
    <alternativeName>
        <fullName evidence="6">tRNA m6A37 methyltransferase</fullName>
    </alternativeName>
</protein>
<dbReference type="Proteomes" id="UP000175691">
    <property type="component" value="Unassembled WGS sequence"/>
</dbReference>
<dbReference type="STRING" id="1656094.BFC18_00835"/>
<dbReference type="InterPro" id="IPR029063">
    <property type="entry name" value="SAM-dependent_MTases_sf"/>
</dbReference>
<dbReference type="PROSITE" id="PS00092">
    <property type="entry name" value="N6_MTASE"/>
    <property type="match status" value="1"/>
</dbReference>
<dbReference type="RefSeq" id="WP_070127663.1">
    <property type="nucleotide sequence ID" value="NZ_MDHN01000043.1"/>
</dbReference>
<evidence type="ECO:0000313" key="8">
    <source>
        <dbReference type="EMBL" id="OFC68811.1"/>
    </source>
</evidence>
<accession>A0A1E7Z5X4</accession>
<proteinExistence type="inferred from homology"/>
<dbReference type="CDD" id="cd02440">
    <property type="entry name" value="AdoMet_MTases"/>
    <property type="match status" value="1"/>
</dbReference>
<dbReference type="InterPro" id="IPR050210">
    <property type="entry name" value="tRNA_Adenine-N(6)_MTase"/>
</dbReference>
<dbReference type="EC" id="2.1.1.223" evidence="6"/>
<evidence type="ECO:0000313" key="9">
    <source>
        <dbReference type="Proteomes" id="UP000175691"/>
    </source>
</evidence>
<comment type="function">
    <text evidence="6">Specifically methylates the adenine in position 37 of tRNA(1)(Val) (anticodon cmo5UAC).</text>
</comment>
<dbReference type="HAMAP" id="MF_01872">
    <property type="entry name" value="tRNA_methyltr_YfiC"/>
    <property type="match status" value="1"/>
</dbReference>
<dbReference type="GO" id="GO:0000179">
    <property type="term" value="F:rRNA (adenine-N6,N6-)-dimethyltransferase activity"/>
    <property type="evidence" value="ECO:0007669"/>
    <property type="project" value="InterPro"/>
</dbReference>
<name>A0A1E7Z5X4_9ALTE</name>
<dbReference type="SMART" id="SM00650">
    <property type="entry name" value="rADc"/>
    <property type="match status" value="1"/>
</dbReference>
<keyword evidence="2 6" id="KW-0489">Methyltransferase</keyword>
<comment type="subcellular location">
    <subcellularLocation>
        <location evidence="6">Cytoplasm</location>
    </subcellularLocation>
</comment>